<keyword evidence="4" id="KW-0521">NADP</keyword>
<organism evidence="7">
    <name type="scientific">marine metagenome</name>
    <dbReference type="NCBI Taxonomy" id="408172"/>
    <lineage>
        <taxon>unclassified sequences</taxon>
        <taxon>metagenomes</taxon>
        <taxon>ecological metagenomes</taxon>
    </lineage>
</organism>
<dbReference type="GO" id="GO:0006730">
    <property type="term" value="P:one-carbon metabolic process"/>
    <property type="evidence" value="ECO:0007669"/>
    <property type="project" value="UniProtKB-KW"/>
</dbReference>
<evidence type="ECO:0000313" key="7">
    <source>
        <dbReference type="EMBL" id="SVA82341.1"/>
    </source>
</evidence>
<sequence length="159" mass="18256">MKIHLIWAQDENGGIGKDGNLPWHISEDLQNFKKLTLNSTILMGRHTWESLPIKPLPKRKNIVLTSQHFEDVECFSSVEECVEKLDAQGTSILFVIGGSKVYRNFIHRADELHITLVDKNTEGIDTYFPVTMQKIKEEFKKISGIDLCADATYSHWVRK</sequence>
<protein>
    <recommendedName>
        <fullName evidence="2">dihydrofolate reductase</fullName>
        <ecNumber evidence="2">1.5.1.3</ecNumber>
    </recommendedName>
</protein>
<dbReference type="PROSITE" id="PS00075">
    <property type="entry name" value="DHFR_1"/>
    <property type="match status" value="1"/>
</dbReference>
<evidence type="ECO:0000256" key="4">
    <source>
        <dbReference type="ARBA" id="ARBA00022857"/>
    </source>
</evidence>
<proteinExistence type="predicted"/>
<accession>A0A381Z0B4</accession>
<dbReference type="GO" id="GO:0046654">
    <property type="term" value="P:tetrahydrofolate biosynthetic process"/>
    <property type="evidence" value="ECO:0007669"/>
    <property type="project" value="InterPro"/>
</dbReference>
<dbReference type="GO" id="GO:0046655">
    <property type="term" value="P:folic acid metabolic process"/>
    <property type="evidence" value="ECO:0007669"/>
    <property type="project" value="TreeGrafter"/>
</dbReference>
<feature type="domain" description="DHFR" evidence="6">
    <location>
        <begin position="2"/>
        <end position="159"/>
    </location>
</feature>
<dbReference type="Pfam" id="PF00186">
    <property type="entry name" value="DHFR_1"/>
    <property type="match status" value="1"/>
</dbReference>
<dbReference type="Gene3D" id="3.40.430.10">
    <property type="entry name" value="Dihydrofolate Reductase, subunit A"/>
    <property type="match status" value="1"/>
</dbReference>
<dbReference type="GO" id="GO:0004146">
    <property type="term" value="F:dihydrofolate reductase activity"/>
    <property type="evidence" value="ECO:0007669"/>
    <property type="project" value="UniProtKB-EC"/>
</dbReference>
<keyword evidence="3" id="KW-0554">One-carbon metabolism</keyword>
<dbReference type="GO" id="GO:0046452">
    <property type="term" value="P:dihydrofolate metabolic process"/>
    <property type="evidence" value="ECO:0007669"/>
    <property type="project" value="TreeGrafter"/>
</dbReference>
<dbReference type="InterPro" id="IPR024072">
    <property type="entry name" value="DHFR-like_dom_sf"/>
</dbReference>
<dbReference type="EMBL" id="UINC01019448">
    <property type="protein sequence ID" value="SVA82341.1"/>
    <property type="molecule type" value="Genomic_DNA"/>
</dbReference>
<dbReference type="InterPro" id="IPR017925">
    <property type="entry name" value="DHFR_CS"/>
</dbReference>
<gene>
    <name evidence="7" type="ORF">METZ01_LOCUS135195</name>
</gene>
<keyword evidence="5" id="KW-0560">Oxidoreductase</keyword>
<dbReference type="PROSITE" id="PS51330">
    <property type="entry name" value="DHFR_2"/>
    <property type="match status" value="1"/>
</dbReference>
<dbReference type="PANTHER" id="PTHR48069:SF3">
    <property type="entry name" value="DIHYDROFOLATE REDUCTASE"/>
    <property type="match status" value="1"/>
</dbReference>
<evidence type="ECO:0000256" key="2">
    <source>
        <dbReference type="ARBA" id="ARBA00012856"/>
    </source>
</evidence>
<dbReference type="SUPFAM" id="SSF53597">
    <property type="entry name" value="Dihydrofolate reductase-like"/>
    <property type="match status" value="1"/>
</dbReference>
<dbReference type="AlphaFoldDB" id="A0A381Z0B4"/>
<dbReference type="GO" id="GO:0005829">
    <property type="term" value="C:cytosol"/>
    <property type="evidence" value="ECO:0007669"/>
    <property type="project" value="TreeGrafter"/>
</dbReference>
<evidence type="ECO:0000256" key="1">
    <source>
        <dbReference type="ARBA" id="ARBA00004903"/>
    </source>
</evidence>
<reference evidence="7" key="1">
    <citation type="submission" date="2018-05" db="EMBL/GenBank/DDBJ databases">
        <authorList>
            <person name="Lanie J.A."/>
            <person name="Ng W.-L."/>
            <person name="Kazmierczak K.M."/>
            <person name="Andrzejewski T.M."/>
            <person name="Davidsen T.M."/>
            <person name="Wayne K.J."/>
            <person name="Tettelin H."/>
            <person name="Glass J.I."/>
            <person name="Rusch D."/>
            <person name="Podicherti R."/>
            <person name="Tsui H.-C.T."/>
            <person name="Winkler M.E."/>
        </authorList>
    </citation>
    <scope>NUCLEOTIDE SEQUENCE</scope>
</reference>
<dbReference type="InterPro" id="IPR012259">
    <property type="entry name" value="DHFR"/>
</dbReference>
<evidence type="ECO:0000256" key="3">
    <source>
        <dbReference type="ARBA" id="ARBA00022563"/>
    </source>
</evidence>
<comment type="pathway">
    <text evidence="1">Cofactor biosynthesis; tetrahydrofolate biosynthesis; 5,6,7,8-tetrahydrofolate from 7,8-dihydrofolate: step 1/1.</text>
</comment>
<evidence type="ECO:0000256" key="5">
    <source>
        <dbReference type="ARBA" id="ARBA00023002"/>
    </source>
</evidence>
<name>A0A381Z0B4_9ZZZZ</name>
<dbReference type="PRINTS" id="PR00070">
    <property type="entry name" value="DHFR"/>
</dbReference>
<evidence type="ECO:0000259" key="6">
    <source>
        <dbReference type="PROSITE" id="PS51330"/>
    </source>
</evidence>
<dbReference type="PIRSF" id="PIRSF000194">
    <property type="entry name" value="DHFR"/>
    <property type="match status" value="1"/>
</dbReference>
<dbReference type="PANTHER" id="PTHR48069">
    <property type="entry name" value="DIHYDROFOLATE REDUCTASE"/>
    <property type="match status" value="1"/>
</dbReference>
<dbReference type="GO" id="GO:0050661">
    <property type="term" value="F:NADP binding"/>
    <property type="evidence" value="ECO:0007669"/>
    <property type="project" value="InterPro"/>
</dbReference>
<dbReference type="CDD" id="cd00209">
    <property type="entry name" value="DHFR"/>
    <property type="match status" value="1"/>
</dbReference>
<dbReference type="EC" id="1.5.1.3" evidence="2"/>
<dbReference type="InterPro" id="IPR001796">
    <property type="entry name" value="DHFR_dom"/>
</dbReference>